<keyword evidence="1" id="KW-0812">Transmembrane</keyword>
<feature type="domain" description="TIR" evidence="2">
    <location>
        <begin position="475"/>
        <end position="600"/>
    </location>
</feature>
<feature type="domain" description="TIR" evidence="2">
    <location>
        <begin position="17"/>
        <end position="146"/>
    </location>
</feature>
<dbReference type="Pfam" id="PF13676">
    <property type="entry name" value="TIR_2"/>
    <property type="match status" value="3"/>
</dbReference>
<dbReference type="SUPFAM" id="SSF69322">
    <property type="entry name" value="Tricorn protease domain 2"/>
    <property type="match status" value="1"/>
</dbReference>
<gene>
    <name evidence="3" type="ORF">GCM10023331_31030</name>
</gene>
<comment type="caution">
    <text evidence="3">The sequence shown here is derived from an EMBL/GenBank/DDBJ whole genome shotgun (WGS) entry which is preliminary data.</text>
</comment>
<name>A0ABP9DK73_9BACT</name>
<dbReference type="InterPro" id="IPR015943">
    <property type="entry name" value="WD40/YVTN_repeat-like_dom_sf"/>
</dbReference>
<dbReference type="InterPro" id="IPR000157">
    <property type="entry name" value="TIR_dom"/>
</dbReference>
<feature type="transmembrane region" description="Helical" evidence="1">
    <location>
        <begin position="1353"/>
        <end position="1370"/>
    </location>
</feature>
<dbReference type="PROSITE" id="PS50104">
    <property type="entry name" value="TIR"/>
    <property type="match status" value="3"/>
</dbReference>
<evidence type="ECO:0000259" key="2">
    <source>
        <dbReference type="PROSITE" id="PS50104"/>
    </source>
</evidence>
<feature type="transmembrane region" description="Helical" evidence="1">
    <location>
        <begin position="1439"/>
        <end position="1464"/>
    </location>
</feature>
<dbReference type="Gene3D" id="2.130.10.10">
    <property type="entry name" value="YVTN repeat-like/Quinoprotein amine dehydrogenase"/>
    <property type="match status" value="1"/>
</dbReference>
<evidence type="ECO:0000256" key="1">
    <source>
        <dbReference type="SAM" id="Phobius"/>
    </source>
</evidence>
<keyword evidence="1" id="KW-1133">Transmembrane helix</keyword>
<organism evidence="3 4">
    <name type="scientific">Algivirga pacifica</name>
    <dbReference type="NCBI Taxonomy" id="1162670"/>
    <lineage>
        <taxon>Bacteria</taxon>
        <taxon>Pseudomonadati</taxon>
        <taxon>Bacteroidota</taxon>
        <taxon>Cytophagia</taxon>
        <taxon>Cytophagales</taxon>
        <taxon>Flammeovirgaceae</taxon>
        <taxon>Algivirga</taxon>
    </lineage>
</organism>
<reference evidence="4" key="1">
    <citation type="journal article" date="2019" name="Int. J. Syst. Evol. Microbiol.">
        <title>The Global Catalogue of Microorganisms (GCM) 10K type strain sequencing project: providing services to taxonomists for standard genome sequencing and annotation.</title>
        <authorList>
            <consortium name="The Broad Institute Genomics Platform"/>
            <consortium name="The Broad Institute Genome Sequencing Center for Infectious Disease"/>
            <person name="Wu L."/>
            <person name="Ma J."/>
        </authorList>
    </citation>
    <scope>NUCLEOTIDE SEQUENCE [LARGE SCALE GENOMIC DNA]</scope>
    <source>
        <strain evidence="4">JCM 18326</strain>
    </source>
</reference>
<evidence type="ECO:0000313" key="4">
    <source>
        <dbReference type="Proteomes" id="UP001500298"/>
    </source>
</evidence>
<protein>
    <recommendedName>
        <fullName evidence="2">TIR domain-containing protein</fullName>
    </recommendedName>
</protein>
<proteinExistence type="predicted"/>
<dbReference type="EMBL" id="BAABJX010000048">
    <property type="protein sequence ID" value="GAA4843845.1"/>
    <property type="molecule type" value="Genomic_DNA"/>
</dbReference>
<dbReference type="SMART" id="SM00255">
    <property type="entry name" value="TIR"/>
    <property type="match status" value="2"/>
</dbReference>
<keyword evidence="4" id="KW-1185">Reference proteome</keyword>
<dbReference type="PANTHER" id="PTHR47508:SF1">
    <property type="entry name" value="NON-SPECIFIC SERINE_THREONINE PROTEIN KINASE"/>
    <property type="match status" value="1"/>
</dbReference>
<dbReference type="Gene3D" id="3.40.50.10140">
    <property type="entry name" value="Toll/interleukin-1 receptor homology (TIR) domain"/>
    <property type="match status" value="3"/>
</dbReference>
<keyword evidence="1" id="KW-0472">Membrane</keyword>
<feature type="transmembrane region" description="Helical" evidence="1">
    <location>
        <begin position="1319"/>
        <end position="1338"/>
    </location>
</feature>
<dbReference type="RefSeq" id="WP_345373414.1">
    <property type="nucleotide sequence ID" value="NZ_BAABJX010000048.1"/>
</dbReference>
<feature type="transmembrane region" description="Helical" evidence="1">
    <location>
        <begin position="1291"/>
        <end position="1312"/>
    </location>
</feature>
<feature type="domain" description="TIR" evidence="2">
    <location>
        <begin position="277"/>
        <end position="407"/>
    </location>
</feature>
<feature type="transmembrane region" description="Helical" evidence="1">
    <location>
        <begin position="1382"/>
        <end position="1403"/>
    </location>
</feature>
<sequence>MLKTTVAAVSSKDENPLHKDVFISYGRAESLAFVARLHQQLRLEGLQVWFDKVNIPHGEDYQFRIDQGICFADNFLFIIAPHALRSTYCLLELQKAISLGKRIFPILHIEPTPEDWEKAISSAKTKGNEKQQKEIEQAIKQLQSLDWIYAREEQGEPEAYQQWRQTYENEWKKHKDPEYLQQWKCPLQWKQVDSFSSVKEKLLQVLQENKEEAKIHTQLLQQALKWEQQQKDPHLLLTGKERSQAEQLLITPRDQRIHITTLLQEYLSESRKNAENCLTDVFLVTTEQQHLPVEAEVQGLFYEQLITFWVHTKDLATGVPYQEAVLEGIEGSNVVLCFISSHTIQSEFWKQELEYALSLNKKVVPLMLEKLPESQLPTVLQSLTYIDFRKSNSLRYEQVLKAIQEDRHYLYQHKVLLTQALKWERQGKNESVLLKGFNLQNATLWQQRGRKRDREQPLELQEVFISESERYSGKLSTDVFLSYSRSDSDFTRKLNEQLQYHGRSTWFDQENIAATADFEQEIKKGIRDADNFVFVITKQSVHSPYCLDEVHYAERQGKRILTLLLEEVDPSELPKPLQTIQWIDARIDFDRVFGELLRALSVDQEYVSAHGYWQGKAVEWEEAGQTVDHLLLGEALQRGIDWLAQAKEDGKRPAPTDLQESYILECKHWEEKRKGRARWLRKLSVFGVMALLFMTIFGAKQWWESMEQFERLATEEVLRKAEALEEKDPALSSALSMEVWKDYEKETEHHPYAEQIKHSLSRVANKPMKKTTLVSDFPFGGCYFTTSDGKLFTMQYLYNTLVLTTWGLEGEQLTQNTYAVDPEMDQFYDMPEGTFLLGKEGEMSEYNFAGELLEETVSQERELAGKAHFESYFKRLKYKSPDQVSDTLQTAQTKVIVQQKDKGIQVSVEQKDKPISTFSIEEIRLKNFQISFKENRILFFTLDKEVVVWDITKGHLSTRFTIPYKGQEYNPFLAFSPDGKHLAMMSEKTHQIYVWEVPPSNLKMDMKPDIMLLQLPHKVTDAALTTAAAYVATFEKGLGTGNTTYTNTFVEGESLIAVEGNLQGLSVSPNARFLLGNNFNKEVLVVDRENQIHAKVKGELGVYGEDDWHYYTFYQGELYKWNTLGQQLAINKLPEGWESPYAVSMAVDDRFMAVYNGEQSLLLFNHELKQLGSVQLPIPERSKLLDISDKYDMILMGDGEKVYIMNMRGELLEVRELSETITDAKVITADAFKVITQSAIYQKTLNSSVMKRMQSLGILNKGLEKEAREYSAMFAGKLRHRIGDSLYIKRVMIYVLIGFLTFMLAGQLLSFYEQKRIGILLQTAWVGLSTLLIPILQLEEQTEWLIYKWHQEVFWLIYTLWALVWVAYYWKKEIAQRRLWASLLGVGMLLLIGGTIGSGKLLLYEWGYLLFMEKAGLLLLWQLPLILTKYLWERKKVKAFWISFGIYIVVMVPFLLDGLGGIIYN</sequence>
<dbReference type="Proteomes" id="UP001500298">
    <property type="component" value="Unassembled WGS sequence"/>
</dbReference>
<dbReference type="SUPFAM" id="SSF52200">
    <property type="entry name" value="Toll/Interleukin receptor TIR domain"/>
    <property type="match status" value="3"/>
</dbReference>
<evidence type="ECO:0000313" key="3">
    <source>
        <dbReference type="EMBL" id="GAA4843845.1"/>
    </source>
</evidence>
<feature type="transmembrane region" description="Helical" evidence="1">
    <location>
        <begin position="1415"/>
        <end position="1432"/>
    </location>
</feature>
<accession>A0ABP9DK73</accession>
<dbReference type="InterPro" id="IPR035897">
    <property type="entry name" value="Toll_tir_struct_dom_sf"/>
</dbReference>
<dbReference type="PANTHER" id="PTHR47508">
    <property type="entry name" value="SAM DOMAIN-CONTAINING PROTEIN-RELATED"/>
    <property type="match status" value="1"/>
</dbReference>